<dbReference type="SMART" id="SM00382">
    <property type="entry name" value="AAA"/>
    <property type="match status" value="1"/>
</dbReference>
<dbReference type="PANTHER" id="PTHR45991">
    <property type="entry name" value="PACHYTENE CHECKPOINT PROTEIN 2"/>
    <property type="match status" value="1"/>
</dbReference>
<evidence type="ECO:0000256" key="3">
    <source>
        <dbReference type="RuleBase" id="RU003651"/>
    </source>
</evidence>
<comment type="caution">
    <text evidence="5">The sequence shown here is derived from an EMBL/GenBank/DDBJ whole genome shotgun (WGS) entry which is preliminary data.</text>
</comment>
<keyword evidence="2 3" id="KW-0067">ATP-binding</keyword>
<feature type="domain" description="AAA+ ATPase" evidence="4">
    <location>
        <begin position="59"/>
        <end position="211"/>
    </location>
</feature>
<evidence type="ECO:0000313" key="5">
    <source>
        <dbReference type="EMBL" id="MBF4769400.1"/>
    </source>
</evidence>
<dbReference type="InterPro" id="IPR044539">
    <property type="entry name" value="Pch2-like"/>
</dbReference>
<organism evidence="5 6">
    <name type="scientific">Nocardioides agariphilus</name>
    <dbReference type="NCBI Taxonomy" id="433664"/>
    <lineage>
        <taxon>Bacteria</taxon>
        <taxon>Bacillati</taxon>
        <taxon>Actinomycetota</taxon>
        <taxon>Actinomycetes</taxon>
        <taxon>Propionibacteriales</taxon>
        <taxon>Nocardioidaceae</taxon>
        <taxon>Nocardioides</taxon>
    </lineage>
</organism>
<evidence type="ECO:0000313" key="6">
    <source>
        <dbReference type="Proteomes" id="UP000660668"/>
    </source>
</evidence>
<dbReference type="RefSeq" id="WP_194697546.1">
    <property type="nucleotide sequence ID" value="NZ_JADKPO010000024.1"/>
</dbReference>
<dbReference type="GO" id="GO:0016887">
    <property type="term" value="F:ATP hydrolysis activity"/>
    <property type="evidence" value="ECO:0007669"/>
    <property type="project" value="InterPro"/>
</dbReference>
<keyword evidence="6" id="KW-1185">Reference proteome</keyword>
<proteinExistence type="inferred from homology"/>
<dbReference type="Proteomes" id="UP000660668">
    <property type="component" value="Unassembled WGS sequence"/>
</dbReference>
<dbReference type="PROSITE" id="PS00674">
    <property type="entry name" value="AAA"/>
    <property type="match status" value="1"/>
</dbReference>
<dbReference type="SUPFAM" id="SSF52540">
    <property type="entry name" value="P-loop containing nucleoside triphosphate hydrolases"/>
    <property type="match status" value="1"/>
</dbReference>
<dbReference type="InterPro" id="IPR027417">
    <property type="entry name" value="P-loop_NTPase"/>
</dbReference>
<gene>
    <name evidence="5" type="ORF">ISU10_16650</name>
</gene>
<dbReference type="GO" id="GO:0005524">
    <property type="term" value="F:ATP binding"/>
    <property type="evidence" value="ECO:0007669"/>
    <property type="project" value="UniProtKB-KW"/>
</dbReference>
<dbReference type="PANTHER" id="PTHR45991:SF1">
    <property type="entry name" value="PACHYTENE CHECKPOINT PROTEIN 2 HOMOLOG"/>
    <property type="match status" value="1"/>
</dbReference>
<comment type="similarity">
    <text evidence="3">Belongs to the AAA ATPase family.</text>
</comment>
<evidence type="ECO:0000256" key="2">
    <source>
        <dbReference type="ARBA" id="ARBA00022840"/>
    </source>
</evidence>
<accession>A0A930VR82</accession>
<evidence type="ECO:0000259" key="4">
    <source>
        <dbReference type="SMART" id="SM00382"/>
    </source>
</evidence>
<protein>
    <submittedName>
        <fullName evidence="5">ATP-binding protein</fullName>
    </submittedName>
</protein>
<sequence>MAEARLPQGITGLHVLPADHHRGPWESMVVPDSLRERLLGTALLVLRHAPALAQLSGPPHGLVLLSGPPGTGKSTLCQGLAQEAALALSTRGATTLVEVDPHSFPSELLGESQRAISRLFSDTLPEIAARRPHTVVIIDEVEAFAVRRSAASFEANPVDVHRATDAVLAGLDLLRGTSPRVLVLCTSNFPAGIDEAFLSRSDLVVHTELPDLPALTAIIRSTMAEVAVLWPGIRPLASDSALHEELAAITLGIDGRRARKLALHALSVRPELALDPELLVRDDLVRAAKEIVTW</sequence>
<dbReference type="AlphaFoldDB" id="A0A930VR82"/>
<dbReference type="InterPro" id="IPR003593">
    <property type="entry name" value="AAA+_ATPase"/>
</dbReference>
<dbReference type="GO" id="GO:0005694">
    <property type="term" value="C:chromosome"/>
    <property type="evidence" value="ECO:0007669"/>
    <property type="project" value="TreeGrafter"/>
</dbReference>
<evidence type="ECO:0000256" key="1">
    <source>
        <dbReference type="ARBA" id="ARBA00022741"/>
    </source>
</evidence>
<keyword evidence="1 3" id="KW-0547">Nucleotide-binding</keyword>
<reference evidence="5" key="1">
    <citation type="submission" date="2020-11" db="EMBL/GenBank/DDBJ databases">
        <title>Nocardioides cynanchi sp. nov., isolated from soil of rhizosphere of Cynanchum wilfordii.</title>
        <authorList>
            <person name="Lee J.-S."/>
            <person name="Suh M.K."/>
            <person name="Kim J.-S."/>
        </authorList>
    </citation>
    <scope>NUCLEOTIDE SEQUENCE</scope>
    <source>
        <strain evidence="5">KCTC 19276</strain>
    </source>
</reference>
<name>A0A930VR82_9ACTN</name>
<dbReference type="InterPro" id="IPR003960">
    <property type="entry name" value="ATPase_AAA_CS"/>
</dbReference>
<dbReference type="InterPro" id="IPR003959">
    <property type="entry name" value="ATPase_AAA_core"/>
</dbReference>
<dbReference type="Gene3D" id="3.40.50.300">
    <property type="entry name" value="P-loop containing nucleotide triphosphate hydrolases"/>
    <property type="match status" value="1"/>
</dbReference>
<dbReference type="EMBL" id="JADKPO010000024">
    <property type="protein sequence ID" value="MBF4769400.1"/>
    <property type="molecule type" value="Genomic_DNA"/>
</dbReference>
<dbReference type="Pfam" id="PF00004">
    <property type="entry name" value="AAA"/>
    <property type="match status" value="1"/>
</dbReference>